<evidence type="ECO:0000313" key="2">
    <source>
        <dbReference type="Proteomes" id="UP000249661"/>
    </source>
</evidence>
<dbReference type="EMBL" id="KZ824933">
    <property type="protein sequence ID" value="RAH75432.1"/>
    <property type="molecule type" value="Genomic_DNA"/>
</dbReference>
<protein>
    <submittedName>
        <fullName evidence="1">Cytochrome P450</fullName>
    </submittedName>
</protein>
<accession>A0ACD1HPV5</accession>
<name>A0ACD1HPV5_9EURO</name>
<sequence>MSILTILCLALVLSASYTLARIYTTYRPLRDSPLPVLIVATSLPHPLRGLLSLIDHNSRLALFFQRDRFSHHSWNFRDKFALHARYGRSFFLVTPGGREFITADRPVADQILVRRRAFPKPLGLLDQLELFGPHLASVEDTTWQRHRRITASAFTASTDQAVWAVSLARAAQLVATTTTNTTTTTSTSTFPDLADASLDVLLHVCLPTTTPSDPTFSPQECKPALLRFLGILTAPTGWSLLPWRRSQGSPGLWAGARELGESIAQLVEYRRHRLDGTLKRWHGDLLSTLLRCEGRAGSGNGNGSRDYLSPDEIRGNVFLFLFAGHETTANTLLYAVYLLAIFPGWQEWVGQEMDFLLKGVGGEEEPGFEVLEGLRRLRAVLMETLRLYGPVVNVLRETREQDQMVKAETPFVVPEDTSIRVNSVALHTDPGTWGCDAAEWRPSRWVAGSSTGQPGEDLYDAEMEQKLIAWSEGPRVCPGKRFSQIEILAVLLQLFRRHRVEIVPEPGETVDEARQRAYARVQQSTMSLTLHIPQPEKVCLRWERRRDSNLA</sequence>
<evidence type="ECO:0000313" key="1">
    <source>
        <dbReference type="EMBL" id="RAH75432.1"/>
    </source>
</evidence>
<keyword evidence="2" id="KW-1185">Reference proteome</keyword>
<proteinExistence type="predicted"/>
<organism evidence="1 2">
    <name type="scientific">Aspergillus aculeatinus CBS 121060</name>
    <dbReference type="NCBI Taxonomy" id="1448322"/>
    <lineage>
        <taxon>Eukaryota</taxon>
        <taxon>Fungi</taxon>
        <taxon>Dikarya</taxon>
        <taxon>Ascomycota</taxon>
        <taxon>Pezizomycotina</taxon>
        <taxon>Eurotiomycetes</taxon>
        <taxon>Eurotiomycetidae</taxon>
        <taxon>Eurotiales</taxon>
        <taxon>Aspergillaceae</taxon>
        <taxon>Aspergillus</taxon>
        <taxon>Aspergillus subgen. Circumdati</taxon>
    </lineage>
</organism>
<dbReference type="Proteomes" id="UP000249661">
    <property type="component" value="Unassembled WGS sequence"/>
</dbReference>
<gene>
    <name evidence="1" type="ORF">BO66DRAFT_445189</name>
</gene>
<reference evidence="1" key="1">
    <citation type="submission" date="2018-02" db="EMBL/GenBank/DDBJ databases">
        <title>The genomes of Aspergillus section Nigri reveals drivers in fungal speciation.</title>
        <authorList>
            <consortium name="DOE Joint Genome Institute"/>
            <person name="Vesth T.C."/>
            <person name="Nybo J."/>
            <person name="Theobald S."/>
            <person name="Brandl J."/>
            <person name="Frisvad J.C."/>
            <person name="Nielsen K.F."/>
            <person name="Lyhne E.K."/>
            <person name="Kogle M.E."/>
            <person name="Kuo A."/>
            <person name="Riley R."/>
            <person name="Clum A."/>
            <person name="Nolan M."/>
            <person name="Lipzen A."/>
            <person name="Salamov A."/>
            <person name="Henrissat B."/>
            <person name="Wiebenga A."/>
            <person name="De vries R.P."/>
            <person name="Grigoriev I.V."/>
            <person name="Mortensen U.H."/>
            <person name="Andersen M.R."/>
            <person name="Baker S.E."/>
        </authorList>
    </citation>
    <scope>NUCLEOTIDE SEQUENCE</scope>
    <source>
        <strain evidence="1">CBS 121060</strain>
    </source>
</reference>